<comment type="caution">
    <text evidence="1">The sequence shown here is derived from an EMBL/GenBank/DDBJ whole genome shotgun (WGS) entry which is preliminary data.</text>
</comment>
<name>A0ACB8T8D6_9AGAM</name>
<reference evidence="1" key="2">
    <citation type="journal article" date="2022" name="New Phytol.">
        <title>Evolutionary transition to the ectomycorrhizal habit in the genomes of a hyperdiverse lineage of mushroom-forming fungi.</title>
        <authorList>
            <person name="Looney B."/>
            <person name="Miyauchi S."/>
            <person name="Morin E."/>
            <person name="Drula E."/>
            <person name="Courty P.E."/>
            <person name="Kohler A."/>
            <person name="Kuo A."/>
            <person name="LaButti K."/>
            <person name="Pangilinan J."/>
            <person name="Lipzen A."/>
            <person name="Riley R."/>
            <person name="Andreopoulos W."/>
            <person name="He G."/>
            <person name="Johnson J."/>
            <person name="Nolan M."/>
            <person name="Tritt A."/>
            <person name="Barry K.W."/>
            <person name="Grigoriev I.V."/>
            <person name="Nagy L.G."/>
            <person name="Hibbett D."/>
            <person name="Henrissat B."/>
            <person name="Matheny P.B."/>
            <person name="Labbe J."/>
            <person name="Martin F.M."/>
        </authorList>
    </citation>
    <scope>NUCLEOTIDE SEQUENCE</scope>
    <source>
        <strain evidence="1">HHB10654</strain>
    </source>
</reference>
<evidence type="ECO:0000313" key="1">
    <source>
        <dbReference type="EMBL" id="KAI0064787.1"/>
    </source>
</evidence>
<sequence length="375" mass="41180">MAPTNKARAAGVGVTSFMDLKADLAEKEASIARAKAAGELTATVGGVQRPGKKPTVWARQNKGVKGRAARDVEIETISRATAESSRAALERKAQMYNRIQKGDFSGLSDAQIDALLVDFDAKADDPYQPDSDDEDESLNVPKPFTEDDPVIDYVDEFGRSRQAPRSEVPHHLLPRTMRTSDPEGDDDGIVLDNPANYFPVYEPTAERVAAIREAHAEENNPLNAHYDASQEVRAKGAGFFQFSGDEETRKKQMDELRSAREETEKKRQETGAADVKPGEVEGMQEGGGELRSRAQEKRKRELEERRKLVDAKRKKVKGAGATDVPAAFPTSATKDPSPDLAKQTPPVKEKVRPETVNEADAFLAALERDMAKHAK</sequence>
<organism evidence="1 2">
    <name type="scientific">Artomyces pyxidatus</name>
    <dbReference type="NCBI Taxonomy" id="48021"/>
    <lineage>
        <taxon>Eukaryota</taxon>
        <taxon>Fungi</taxon>
        <taxon>Dikarya</taxon>
        <taxon>Basidiomycota</taxon>
        <taxon>Agaricomycotina</taxon>
        <taxon>Agaricomycetes</taxon>
        <taxon>Russulales</taxon>
        <taxon>Auriscalpiaceae</taxon>
        <taxon>Artomyces</taxon>
    </lineage>
</organism>
<keyword evidence="2" id="KW-1185">Reference proteome</keyword>
<dbReference type="Proteomes" id="UP000814140">
    <property type="component" value="Unassembled WGS sequence"/>
</dbReference>
<accession>A0ACB8T8D6</accession>
<dbReference type="EMBL" id="MU277197">
    <property type="protein sequence ID" value="KAI0064787.1"/>
    <property type="molecule type" value="Genomic_DNA"/>
</dbReference>
<protein>
    <submittedName>
        <fullName evidence="1">Uncharacterized protein</fullName>
    </submittedName>
</protein>
<gene>
    <name evidence="1" type="ORF">BV25DRAFT_1869048</name>
</gene>
<reference evidence="1" key="1">
    <citation type="submission" date="2021-03" db="EMBL/GenBank/DDBJ databases">
        <authorList>
            <consortium name="DOE Joint Genome Institute"/>
            <person name="Ahrendt S."/>
            <person name="Looney B.P."/>
            <person name="Miyauchi S."/>
            <person name="Morin E."/>
            <person name="Drula E."/>
            <person name="Courty P.E."/>
            <person name="Chicoki N."/>
            <person name="Fauchery L."/>
            <person name="Kohler A."/>
            <person name="Kuo A."/>
            <person name="Labutti K."/>
            <person name="Pangilinan J."/>
            <person name="Lipzen A."/>
            <person name="Riley R."/>
            <person name="Andreopoulos W."/>
            <person name="He G."/>
            <person name="Johnson J."/>
            <person name="Barry K.W."/>
            <person name="Grigoriev I.V."/>
            <person name="Nagy L."/>
            <person name="Hibbett D."/>
            <person name="Henrissat B."/>
            <person name="Matheny P.B."/>
            <person name="Labbe J."/>
            <person name="Martin F."/>
        </authorList>
    </citation>
    <scope>NUCLEOTIDE SEQUENCE</scope>
    <source>
        <strain evidence="1">HHB10654</strain>
    </source>
</reference>
<evidence type="ECO:0000313" key="2">
    <source>
        <dbReference type="Proteomes" id="UP000814140"/>
    </source>
</evidence>
<proteinExistence type="predicted"/>